<organism evidence="1 2">
    <name type="scientific">Thiocapsa roseopersicina</name>
    <dbReference type="NCBI Taxonomy" id="1058"/>
    <lineage>
        <taxon>Bacteria</taxon>
        <taxon>Pseudomonadati</taxon>
        <taxon>Pseudomonadota</taxon>
        <taxon>Gammaproteobacteria</taxon>
        <taxon>Chromatiales</taxon>
        <taxon>Chromatiaceae</taxon>
        <taxon>Thiocapsa</taxon>
    </lineage>
</organism>
<name>A0A1H2Y4I7_THIRO</name>
<dbReference type="EMBL" id="FNNZ01000012">
    <property type="protein sequence ID" value="SDW99990.1"/>
    <property type="molecule type" value="Genomic_DNA"/>
</dbReference>
<dbReference type="Proteomes" id="UP000198816">
    <property type="component" value="Unassembled WGS sequence"/>
</dbReference>
<dbReference type="AlphaFoldDB" id="A0A1H2Y4I7"/>
<dbReference type="Gene3D" id="3.40.50.150">
    <property type="entry name" value="Vaccinia Virus protein VP39"/>
    <property type="match status" value="1"/>
</dbReference>
<evidence type="ECO:0000313" key="2">
    <source>
        <dbReference type="Proteomes" id="UP000198816"/>
    </source>
</evidence>
<gene>
    <name evidence="1" type="ORF">SAMN05421783_11237</name>
</gene>
<dbReference type="SUPFAM" id="SSF53335">
    <property type="entry name" value="S-adenosyl-L-methionine-dependent methyltransferases"/>
    <property type="match status" value="1"/>
</dbReference>
<reference evidence="2" key="1">
    <citation type="submission" date="2016-10" db="EMBL/GenBank/DDBJ databases">
        <authorList>
            <person name="Varghese N."/>
            <person name="Submissions S."/>
        </authorList>
    </citation>
    <scope>NUCLEOTIDE SEQUENCE [LARGE SCALE GENOMIC DNA]</scope>
    <source>
        <strain evidence="2">DSM 217</strain>
    </source>
</reference>
<dbReference type="RefSeq" id="WP_139191930.1">
    <property type="nucleotide sequence ID" value="NZ_FNNZ01000012.1"/>
</dbReference>
<proteinExistence type="predicted"/>
<dbReference type="InterPro" id="IPR029063">
    <property type="entry name" value="SAM-dependent_MTases_sf"/>
</dbReference>
<protein>
    <recommendedName>
        <fullName evidence="3">Methyltransferase domain-containing protein</fullName>
    </recommendedName>
</protein>
<sequence length="241" mass="27230">MQTAVERVFSTLVNWTQGNIFPLAIRKSRVDRRYSVVEAQPEEWRQKLRDLGIPLEETFWGPMTLLPRRVSCIIDAIEATPPKAVLEIGSGSSTILLAALAAKHGFSIVSLENFKGSYERVKSLLAAIPRGSDVRLESVGFVRRRYPDQKRYWWYDVDLGRYDTDFDFVLIDGPSSTLVGRNGGLPEIAPYLSPNNRIYVDDATGTHGLACLSEWKRYFPNLQVTNPASCPKMALMHLPRE</sequence>
<evidence type="ECO:0000313" key="1">
    <source>
        <dbReference type="EMBL" id="SDW99990.1"/>
    </source>
</evidence>
<evidence type="ECO:0008006" key="3">
    <source>
        <dbReference type="Google" id="ProtNLM"/>
    </source>
</evidence>
<keyword evidence="2" id="KW-1185">Reference proteome</keyword>
<accession>A0A1H2Y4I7</accession>
<dbReference type="OrthoDB" id="823440at2"/>